<dbReference type="SUPFAM" id="SSF101936">
    <property type="entry name" value="DNA-binding pseudobarrel domain"/>
    <property type="match status" value="1"/>
</dbReference>
<dbReference type="GO" id="GO:0005634">
    <property type="term" value="C:nucleus"/>
    <property type="evidence" value="ECO:0007669"/>
    <property type="project" value="UniProtKB-SubCell"/>
</dbReference>
<dbReference type="Gramene" id="KZM80985">
    <property type="protein sequence ID" value="KZM80985"/>
    <property type="gene ID" value="DCAR_031856"/>
</dbReference>
<evidence type="ECO:0000313" key="7">
    <source>
        <dbReference type="Proteomes" id="UP000077755"/>
    </source>
</evidence>
<keyword evidence="7" id="KW-1185">Reference proteome</keyword>
<reference evidence="6" key="2">
    <citation type="submission" date="2022-03" db="EMBL/GenBank/DDBJ databases">
        <title>Draft title - Genomic analysis of global carrot germplasm unveils the trajectory of domestication and the origin of high carotenoid orange carrot.</title>
        <authorList>
            <person name="Iorizzo M."/>
            <person name="Ellison S."/>
            <person name="Senalik D."/>
            <person name="Macko-Podgorni A."/>
            <person name="Grzebelus D."/>
            <person name="Bostan H."/>
            <person name="Rolling W."/>
            <person name="Curaba J."/>
            <person name="Simon P."/>
        </authorList>
    </citation>
    <scope>NUCLEOTIDE SEQUENCE</scope>
    <source>
        <tissue evidence="6">Leaf</tissue>
    </source>
</reference>
<protein>
    <submittedName>
        <fullName evidence="6">Uncharacterized protein</fullName>
    </submittedName>
</protein>
<dbReference type="EMBL" id="CP093348">
    <property type="protein sequence ID" value="WOH04073.1"/>
    <property type="molecule type" value="Genomic_DNA"/>
</dbReference>
<reference evidence="6" key="1">
    <citation type="journal article" date="2016" name="Nat. Genet.">
        <title>A high-quality carrot genome assembly provides new insights into carotenoid accumulation and asterid genome evolution.</title>
        <authorList>
            <person name="Iorizzo M."/>
            <person name="Ellison S."/>
            <person name="Senalik D."/>
            <person name="Zeng P."/>
            <person name="Satapoomin P."/>
            <person name="Huang J."/>
            <person name="Bowman M."/>
            <person name="Iovene M."/>
            <person name="Sanseverino W."/>
            <person name="Cavagnaro P."/>
            <person name="Yildiz M."/>
            <person name="Macko-Podgorni A."/>
            <person name="Moranska E."/>
            <person name="Grzebelus E."/>
            <person name="Grzebelus D."/>
            <person name="Ashrafi H."/>
            <person name="Zheng Z."/>
            <person name="Cheng S."/>
            <person name="Spooner D."/>
            <person name="Van Deynze A."/>
            <person name="Simon P."/>
        </authorList>
    </citation>
    <scope>NUCLEOTIDE SEQUENCE</scope>
    <source>
        <tissue evidence="6">Leaf</tissue>
    </source>
</reference>
<comment type="subcellular location">
    <subcellularLocation>
        <location evidence="1">Nucleus</location>
    </subcellularLocation>
</comment>
<dbReference type="GO" id="GO:0003677">
    <property type="term" value="F:DNA binding"/>
    <property type="evidence" value="ECO:0007669"/>
    <property type="project" value="UniProtKB-KW"/>
</dbReference>
<dbReference type="Gene3D" id="2.40.330.10">
    <property type="entry name" value="DNA-binding pseudobarrel domain"/>
    <property type="match status" value="1"/>
</dbReference>
<dbReference type="InterPro" id="IPR015300">
    <property type="entry name" value="DNA-bd_pseudobarrel_sf"/>
</dbReference>
<keyword evidence="2" id="KW-0805">Transcription regulation</keyword>
<keyword evidence="3" id="KW-0238">DNA-binding</keyword>
<dbReference type="AlphaFoldDB" id="A0A175YBU6"/>
<evidence type="ECO:0000256" key="1">
    <source>
        <dbReference type="ARBA" id="ARBA00004123"/>
    </source>
</evidence>
<evidence type="ECO:0000313" key="6">
    <source>
        <dbReference type="EMBL" id="WOH04073.1"/>
    </source>
</evidence>
<proteinExistence type="predicted"/>
<sequence length="236" mass="27607">MNTTKNMNAKVKRGIDFWRMVEFKKGKYTNLRFPSSIIRSGEGRFCGRIRLMHWKEKSIWYVRIESIDSHLYMTKGLRSFCSHFNVNHGSVLWFEYCRDNCFKVRIGNRNGIINDSTLRKLPSRQSIDIEHYNDIEHKLSFIALLENNRISVPEELCNNLDINKHTTFVLMVCGNVEFPVNLDLDSKTFVVADEFSKRLEIQAFVPMLLEYAGSNIFNLTLFNAEGLSYVLDSREI</sequence>
<evidence type="ECO:0000256" key="4">
    <source>
        <dbReference type="ARBA" id="ARBA00023163"/>
    </source>
</evidence>
<organism evidence="6 7">
    <name type="scientific">Daucus carota subsp. sativus</name>
    <name type="common">Carrot</name>
    <dbReference type="NCBI Taxonomy" id="79200"/>
    <lineage>
        <taxon>Eukaryota</taxon>
        <taxon>Viridiplantae</taxon>
        <taxon>Streptophyta</taxon>
        <taxon>Embryophyta</taxon>
        <taxon>Tracheophyta</taxon>
        <taxon>Spermatophyta</taxon>
        <taxon>Magnoliopsida</taxon>
        <taxon>eudicotyledons</taxon>
        <taxon>Gunneridae</taxon>
        <taxon>Pentapetalae</taxon>
        <taxon>asterids</taxon>
        <taxon>campanulids</taxon>
        <taxon>Apiales</taxon>
        <taxon>Apiaceae</taxon>
        <taxon>Apioideae</taxon>
        <taxon>Scandiceae</taxon>
        <taxon>Daucinae</taxon>
        <taxon>Daucus</taxon>
        <taxon>Daucus sect. Daucus</taxon>
    </lineage>
</organism>
<evidence type="ECO:0000256" key="3">
    <source>
        <dbReference type="ARBA" id="ARBA00023125"/>
    </source>
</evidence>
<gene>
    <name evidence="6" type="ORF">DCAR_0623479</name>
</gene>
<accession>A0A175YBU6</accession>
<evidence type="ECO:0000256" key="5">
    <source>
        <dbReference type="ARBA" id="ARBA00023242"/>
    </source>
</evidence>
<dbReference type="Proteomes" id="UP000077755">
    <property type="component" value="Chromosome 6"/>
</dbReference>
<keyword evidence="4" id="KW-0804">Transcription</keyword>
<keyword evidence="5" id="KW-0539">Nucleus</keyword>
<name>A0A175YBU6_DAUCS</name>
<evidence type="ECO:0000256" key="2">
    <source>
        <dbReference type="ARBA" id="ARBA00023015"/>
    </source>
</evidence>